<dbReference type="OrthoDB" id="421154at2759"/>
<organism evidence="1 2">
    <name type="scientific">Bremia lactucae</name>
    <name type="common">Lettuce downy mildew</name>
    <dbReference type="NCBI Taxonomy" id="4779"/>
    <lineage>
        <taxon>Eukaryota</taxon>
        <taxon>Sar</taxon>
        <taxon>Stramenopiles</taxon>
        <taxon>Oomycota</taxon>
        <taxon>Peronosporomycetes</taxon>
        <taxon>Peronosporales</taxon>
        <taxon>Peronosporaceae</taxon>
        <taxon>Bremia</taxon>
    </lineage>
</organism>
<dbReference type="PANTHER" id="PTHR13247">
    <property type="entry name" value="TETRATRICOPEPTIDE REPEAT PROTEIN 11 TPR REPEAT PROTEIN 11"/>
    <property type="match status" value="1"/>
</dbReference>
<evidence type="ECO:0000313" key="2">
    <source>
        <dbReference type="Proteomes" id="UP000294530"/>
    </source>
</evidence>
<dbReference type="EMBL" id="SHOA02000002">
    <property type="protein sequence ID" value="TDH65047.1"/>
    <property type="molecule type" value="Genomic_DNA"/>
</dbReference>
<comment type="caution">
    <text evidence="1">The sequence shown here is derived from an EMBL/GenBank/DDBJ whole genome shotgun (WGS) entry which is preliminary data.</text>
</comment>
<dbReference type="SUPFAM" id="SSF48452">
    <property type="entry name" value="TPR-like"/>
    <property type="match status" value="1"/>
</dbReference>
<dbReference type="Pfam" id="PF14853">
    <property type="entry name" value="Fis1_TPR_C"/>
    <property type="match status" value="1"/>
</dbReference>
<dbReference type="GO" id="GO:0016559">
    <property type="term" value="P:peroxisome fission"/>
    <property type="evidence" value="ECO:0007669"/>
    <property type="project" value="TreeGrafter"/>
</dbReference>
<protein>
    <submittedName>
        <fullName evidence="1">Uncharacterized protein</fullName>
    </submittedName>
</protein>
<dbReference type="GO" id="GO:0000266">
    <property type="term" value="P:mitochondrial fission"/>
    <property type="evidence" value="ECO:0007669"/>
    <property type="project" value="InterPro"/>
</dbReference>
<reference evidence="1 2" key="1">
    <citation type="journal article" date="2021" name="Genome Biol.">
        <title>AFLAP: assembly-free linkage analysis pipeline using k-mers from genome sequencing data.</title>
        <authorList>
            <person name="Fletcher K."/>
            <person name="Zhang L."/>
            <person name="Gil J."/>
            <person name="Han R."/>
            <person name="Cavanaugh K."/>
            <person name="Michelmore R."/>
        </authorList>
    </citation>
    <scope>NUCLEOTIDE SEQUENCE [LARGE SCALE GENOMIC DNA]</scope>
    <source>
        <strain evidence="1 2">SF5</strain>
    </source>
</reference>
<dbReference type="GeneID" id="94352694"/>
<dbReference type="AlphaFoldDB" id="A0A976FE04"/>
<proteinExistence type="predicted"/>
<dbReference type="Gene3D" id="1.25.40.10">
    <property type="entry name" value="Tetratricopeptide repeat domain"/>
    <property type="match status" value="1"/>
</dbReference>
<dbReference type="GO" id="GO:0005778">
    <property type="term" value="C:peroxisomal membrane"/>
    <property type="evidence" value="ECO:0007669"/>
    <property type="project" value="TreeGrafter"/>
</dbReference>
<name>A0A976FE04_BRELC</name>
<gene>
    <name evidence="1" type="ORF">CCR75_008976</name>
</gene>
<dbReference type="InterPro" id="IPR016543">
    <property type="entry name" value="Fis1"/>
</dbReference>
<accession>A0A976FE04</accession>
<dbReference type="GO" id="GO:0005741">
    <property type="term" value="C:mitochondrial outer membrane"/>
    <property type="evidence" value="ECO:0007669"/>
    <property type="project" value="TreeGrafter"/>
</dbReference>
<sequence length="143" mass="16613">MKGVKENVEWFSPEEVSAAREEYLQEQEKEQPSHQVKLRYAVALAKSRKRDDKYRAIALLEDLLAQNYALKESLYWIALTLCELGEYRASRSYCERLIRVDPSHLKAQQLHKQMKEVVAKGTCSEYGHCWSCGRRGTSPQTFV</sequence>
<keyword evidence="2" id="KW-1185">Reference proteome</keyword>
<dbReference type="KEGG" id="blac:94352694"/>
<dbReference type="RefSeq" id="XP_067814546.1">
    <property type="nucleotide sequence ID" value="XM_067967023.1"/>
</dbReference>
<dbReference type="PANTHER" id="PTHR13247:SF0">
    <property type="entry name" value="MITOCHONDRIAL FISSION 1 PROTEIN"/>
    <property type="match status" value="1"/>
</dbReference>
<dbReference type="Proteomes" id="UP000294530">
    <property type="component" value="Unassembled WGS sequence"/>
</dbReference>
<dbReference type="InterPro" id="IPR028061">
    <property type="entry name" value="Fis1_TPR_C"/>
</dbReference>
<dbReference type="GO" id="GO:0000422">
    <property type="term" value="P:autophagy of mitochondrion"/>
    <property type="evidence" value="ECO:0007669"/>
    <property type="project" value="TreeGrafter"/>
</dbReference>
<dbReference type="InterPro" id="IPR011990">
    <property type="entry name" value="TPR-like_helical_dom_sf"/>
</dbReference>
<evidence type="ECO:0000313" key="1">
    <source>
        <dbReference type="EMBL" id="TDH65047.1"/>
    </source>
</evidence>